<organism evidence="1 2">
    <name type="scientific">Priestia veravalensis</name>
    <dbReference type="NCBI Taxonomy" id="1414648"/>
    <lineage>
        <taxon>Bacteria</taxon>
        <taxon>Bacillati</taxon>
        <taxon>Bacillota</taxon>
        <taxon>Bacilli</taxon>
        <taxon>Bacillales</taxon>
        <taxon>Bacillaceae</taxon>
        <taxon>Priestia</taxon>
    </lineage>
</organism>
<dbReference type="Proteomes" id="UP000053681">
    <property type="component" value="Unassembled WGS sequence"/>
</dbReference>
<evidence type="ECO:0000313" key="1">
    <source>
        <dbReference type="EMBL" id="KSU87870.1"/>
    </source>
</evidence>
<comment type="caution">
    <text evidence="1">The sequence shown here is derived from an EMBL/GenBank/DDBJ whole genome shotgun (WGS) entry which is preliminary data.</text>
</comment>
<dbReference type="EMBL" id="LNQP01000033">
    <property type="protein sequence ID" value="KSU87870.1"/>
    <property type="molecule type" value="Genomic_DNA"/>
</dbReference>
<proteinExistence type="predicted"/>
<gene>
    <name evidence="1" type="ORF">AS180_10685</name>
</gene>
<accession>A0A0V8JLD5</accession>
<evidence type="ECO:0000313" key="2">
    <source>
        <dbReference type="Proteomes" id="UP000053681"/>
    </source>
</evidence>
<protein>
    <submittedName>
        <fullName evidence="1">Uncharacterized protein</fullName>
    </submittedName>
</protein>
<name>A0A0V8JLD5_9BACI</name>
<dbReference type="AlphaFoldDB" id="A0A0V8JLD5"/>
<reference evidence="1 2" key="1">
    <citation type="submission" date="2015-11" db="EMBL/GenBank/DDBJ databases">
        <title>Bacillus caseinolyticus sp nov.</title>
        <authorList>
            <person name="Dastager S.G."/>
            <person name="Mawlankar R."/>
        </authorList>
    </citation>
    <scope>NUCLEOTIDE SEQUENCE [LARGE SCALE GENOMIC DNA]</scope>
    <source>
        <strain evidence="1 2">SGD-V-76</strain>
    </source>
</reference>
<keyword evidence="2" id="KW-1185">Reference proteome</keyword>
<dbReference type="RefSeq" id="WP_025907382.1">
    <property type="nucleotide sequence ID" value="NZ_KQ758649.1"/>
</dbReference>
<sequence length="81" mass="9473">MKLKMVNTNEVLSLFDNVLEQIDVVEDTLSSQVNQAFTTCEEVYSNHVQRIDESLREIEAAAYEIPTQSEWRRREVLLRTV</sequence>